<comment type="caution">
    <text evidence="3">The sequence shown here is derived from an EMBL/GenBank/DDBJ whole genome shotgun (WGS) entry which is preliminary data.</text>
</comment>
<feature type="transmembrane region" description="Helical" evidence="1">
    <location>
        <begin position="243"/>
        <end position="263"/>
    </location>
</feature>
<organism evidence="3 4">
    <name type="scientific">Hymenobacter negativus</name>
    <dbReference type="NCBI Taxonomy" id="2795026"/>
    <lineage>
        <taxon>Bacteria</taxon>
        <taxon>Pseudomonadati</taxon>
        <taxon>Bacteroidota</taxon>
        <taxon>Cytophagia</taxon>
        <taxon>Cytophagales</taxon>
        <taxon>Hymenobacteraceae</taxon>
        <taxon>Hymenobacter</taxon>
    </lineage>
</organism>
<dbReference type="PANTHER" id="PTHR34220">
    <property type="entry name" value="SENSOR HISTIDINE KINASE YPDA"/>
    <property type="match status" value="1"/>
</dbReference>
<dbReference type="SUPFAM" id="SSF55874">
    <property type="entry name" value="ATPase domain of HSP90 chaperone/DNA topoisomerase II/histidine kinase"/>
    <property type="match status" value="1"/>
</dbReference>
<dbReference type="EMBL" id="JAGETZ010000026">
    <property type="protein sequence ID" value="MBO2013074.1"/>
    <property type="molecule type" value="Genomic_DNA"/>
</dbReference>
<protein>
    <submittedName>
        <fullName evidence="3">Histidine kinase</fullName>
    </submittedName>
</protein>
<dbReference type="InterPro" id="IPR050640">
    <property type="entry name" value="Bact_2-comp_sensor_kinase"/>
</dbReference>
<dbReference type="GO" id="GO:0016301">
    <property type="term" value="F:kinase activity"/>
    <property type="evidence" value="ECO:0007669"/>
    <property type="project" value="UniProtKB-KW"/>
</dbReference>
<accession>A0ABS3QQN0</accession>
<name>A0ABS3QQN0_9BACT</name>
<reference evidence="3 4" key="1">
    <citation type="submission" date="2021-03" db="EMBL/GenBank/DDBJ databases">
        <authorList>
            <person name="Kim M.K."/>
        </authorList>
    </citation>
    <scope>NUCLEOTIDE SEQUENCE [LARGE SCALE GENOMIC DNA]</scope>
    <source>
        <strain evidence="3 4">BT442</strain>
    </source>
</reference>
<keyword evidence="3" id="KW-0808">Transferase</keyword>
<proteinExistence type="predicted"/>
<gene>
    <name evidence="3" type="ORF">J4E00_28700</name>
</gene>
<keyword evidence="1" id="KW-0812">Transmembrane</keyword>
<dbReference type="Proteomes" id="UP000664369">
    <property type="component" value="Unassembled WGS sequence"/>
</dbReference>
<feature type="domain" description="Signal transduction histidine kinase internal region" evidence="2">
    <location>
        <begin position="161"/>
        <end position="239"/>
    </location>
</feature>
<feature type="transmembrane region" description="Helical" evidence="1">
    <location>
        <begin position="112"/>
        <end position="133"/>
    </location>
</feature>
<keyword evidence="1" id="KW-1133">Transmembrane helix</keyword>
<evidence type="ECO:0000256" key="1">
    <source>
        <dbReference type="SAM" id="Phobius"/>
    </source>
</evidence>
<keyword evidence="3" id="KW-0418">Kinase</keyword>
<dbReference type="Gene3D" id="3.30.565.10">
    <property type="entry name" value="Histidine kinase-like ATPase, C-terminal domain"/>
    <property type="match status" value="1"/>
</dbReference>
<feature type="transmembrane region" description="Helical" evidence="1">
    <location>
        <begin position="69"/>
        <end position="92"/>
    </location>
</feature>
<evidence type="ECO:0000313" key="4">
    <source>
        <dbReference type="Proteomes" id="UP000664369"/>
    </source>
</evidence>
<keyword evidence="4" id="KW-1185">Reference proteome</keyword>
<sequence>MPINSRIPRLFLTHFAVWLGFAVYEQSVFLVVGNSAFNFWQVVLLYVLNAGLFYSNSEMLFRWYARRRYVLYGLGLLTVLALYTLLRCVLYIDLFPSQTDPSMPAIESYKHFSILALYRGTFFVVTGVGYWFARHAIGLEKHKREQEHLLRETERSLLESNLAFLKNQINPHFLFNSLNFLYAQVYPHSEDAARGILLLSDTMRYALHEEINGKVMLAHEVKHLNNYIEINQLRFNNQLQIDFQVIGGIQFLMILPLVLITFVENCFKHGELTDASNPLTIRLEVVQNQLTFYTHNKKRHGPKEKSTGIGLANTRQRLELLYQGRYELTLVDNPDDYICTLTILL</sequence>
<evidence type="ECO:0000259" key="2">
    <source>
        <dbReference type="Pfam" id="PF06580"/>
    </source>
</evidence>
<dbReference type="Pfam" id="PF06580">
    <property type="entry name" value="His_kinase"/>
    <property type="match status" value="1"/>
</dbReference>
<dbReference type="PANTHER" id="PTHR34220:SF7">
    <property type="entry name" value="SENSOR HISTIDINE KINASE YPDA"/>
    <property type="match status" value="1"/>
</dbReference>
<dbReference type="InterPro" id="IPR036890">
    <property type="entry name" value="HATPase_C_sf"/>
</dbReference>
<feature type="transmembrane region" description="Helical" evidence="1">
    <location>
        <begin position="39"/>
        <end position="57"/>
    </location>
</feature>
<keyword evidence="1" id="KW-0472">Membrane</keyword>
<dbReference type="RefSeq" id="WP_208178814.1">
    <property type="nucleotide sequence ID" value="NZ_JAGETZ010000026.1"/>
</dbReference>
<feature type="transmembrane region" description="Helical" evidence="1">
    <location>
        <begin position="12"/>
        <end position="33"/>
    </location>
</feature>
<dbReference type="InterPro" id="IPR010559">
    <property type="entry name" value="Sig_transdc_His_kin_internal"/>
</dbReference>
<evidence type="ECO:0000313" key="3">
    <source>
        <dbReference type="EMBL" id="MBO2013074.1"/>
    </source>
</evidence>